<dbReference type="PANTHER" id="PTHR46411:SF2">
    <property type="entry name" value="AAA+ ATPASE DOMAIN-CONTAINING PROTEIN"/>
    <property type="match status" value="1"/>
</dbReference>
<dbReference type="InterPro" id="IPR003593">
    <property type="entry name" value="AAA+_ATPase"/>
</dbReference>
<protein>
    <recommendedName>
        <fullName evidence="2">AAA+ ATPase domain-containing protein</fullName>
    </recommendedName>
</protein>
<dbReference type="CDD" id="cd19481">
    <property type="entry name" value="RecA-like_protease"/>
    <property type="match status" value="1"/>
</dbReference>
<keyword evidence="4" id="KW-1185">Reference proteome</keyword>
<sequence>MPPFKKEPPPQPPLSLFGRDASHNNGPNENDEISNLKKEILSSATVPKDYVDEPAEQEPEKKDEPEVDEVEIRSIITEDDNISAADRSREGHNSPVKPSIDGEDAESESDDESLTKMQQKARKKLESAEKQFTRKNGIIYVSDEAWVECRHYAQDCHLYVAAAANASSEETEARPGSQSPSSGKCHDVSAAENRVPLSYNLPARVRVMNKLLLREMGKVCGGISLNHDQLPPFRSIVPFERRLRQLHQKKEEEFSDLASAHPNDPTFQRNPSWVPRSIAYALATPLRDDDEPSSELDRPRILLEGLRALMHFLDNDLAPLINTYREIELGVVHRIPFAYLWHLFPPGQVIVSKDPKHQVYRVLQVTGGRKSLAPRRHSSRRSTRKTVSDLAIDCFHLDFDGKQFGAVPKTIFIRPYDDALPVTSLHAYPLQYENGVSEETLVERGMMFTELVKVRHRSYTGLSLKEGELFDRYDEIESDVIIDFELAFRNSEPRIQTPKFGSGVILKPTEEDEEETHAENISYDDEECLQLRWTQFIHNTTLLETQTFQNLSRDSFILLPYRVYGYVLLSRKWYPLDIDLVREAPSVKQGDNDGFEKLILPDGHKEIVRALVKTHARDGTTKNNNPVAQMSQRQFDVVKGKGKGLIILLHGAPGVGKTSTAECVAANAGRPLFPITCGDLGGTSAQEVERNLERFFDLARKWGCVLLLDEADVFLSTRTKGDISQNILVSGRLHTSTPAEQVTYAIAVFLRVLEYYSGILILTTNRVGDFDEAVKSRVHCALYYPPLDRKNTKEIWKMNLDLLDKQNASPDSNLHVRFDRDEILRYARRHWKDGNQWNGRQIKNAFQTAVALADWDDIKGSAGDDAAAAASTPGAGPQLTRKHFEMVARASAHFDMYLKSVRRDDVTRAKEDELRRDELRNNFPRPGGGGGGGRRAKSARAKDSYGGGKSSSKLVGSSDEAASSSDASSTQTTDVSSSTGSDSEPVRKKESRKSERRRKKKEY</sequence>
<evidence type="ECO:0000256" key="1">
    <source>
        <dbReference type="SAM" id="MobiDB-lite"/>
    </source>
</evidence>
<dbReference type="SMART" id="SM00382">
    <property type="entry name" value="AAA"/>
    <property type="match status" value="1"/>
</dbReference>
<dbReference type="InterPro" id="IPR027417">
    <property type="entry name" value="P-loop_NTPase"/>
</dbReference>
<evidence type="ECO:0000313" key="3">
    <source>
        <dbReference type="EMBL" id="KAL0261301.1"/>
    </source>
</evidence>
<proteinExistence type="predicted"/>
<dbReference type="Gene3D" id="3.40.50.300">
    <property type="entry name" value="P-loop containing nucleotide triphosphate hydrolases"/>
    <property type="match status" value="1"/>
</dbReference>
<reference evidence="3 4" key="1">
    <citation type="submission" date="2024-02" db="EMBL/GenBank/DDBJ databases">
        <title>De novo assembly and annotation of 12 fungi associated with fruit tree decline syndrome in Ontario, Canada.</title>
        <authorList>
            <person name="Sulman M."/>
            <person name="Ellouze W."/>
            <person name="Ilyukhin E."/>
        </authorList>
    </citation>
    <scope>NUCLEOTIDE SEQUENCE [LARGE SCALE GENOMIC DNA]</scope>
    <source>
        <strain evidence="3 4">FDS-637</strain>
    </source>
</reference>
<dbReference type="Pfam" id="PF00004">
    <property type="entry name" value="AAA"/>
    <property type="match status" value="1"/>
</dbReference>
<dbReference type="EMBL" id="JAJVCZ030000004">
    <property type="protein sequence ID" value="KAL0261301.1"/>
    <property type="molecule type" value="Genomic_DNA"/>
</dbReference>
<dbReference type="Pfam" id="PF22942">
    <property type="entry name" value="DUF7025"/>
    <property type="match status" value="1"/>
</dbReference>
<feature type="domain" description="AAA+ ATPase" evidence="2">
    <location>
        <begin position="643"/>
        <end position="788"/>
    </location>
</feature>
<evidence type="ECO:0000313" key="4">
    <source>
        <dbReference type="Proteomes" id="UP001430584"/>
    </source>
</evidence>
<dbReference type="Proteomes" id="UP001430584">
    <property type="component" value="Unassembled WGS sequence"/>
</dbReference>
<organism evidence="3 4">
    <name type="scientific">Diplodia seriata</name>
    <dbReference type="NCBI Taxonomy" id="420778"/>
    <lineage>
        <taxon>Eukaryota</taxon>
        <taxon>Fungi</taxon>
        <taxon>Dikarya</taxon>
        <taxon>Ascomycota</taxon>
        <taxon>Pezizomycotina</taxon>
        <taxon>Dothideomycetes</taxon>
        <taxon>Dothideomycetes incertae sedis</taxon>
        <taxon>Botryosphaeriales</taxon>
        <taxon>Botryosphaeriaceae</taxon>
        <taxon>Diplodia</taxon>
    </lineage>
</organism>
<feature type="region of interest" description="Disordered" evidence="1">
    <location>
        <begin position="1"/>
        <end position="128"/>
    </location>
</feature>
<dbReference type="Pfam" id="PF23232">
    <property type="entry name" value="AAA_lid_13"/>
    <property type="match status" value="1"/>
</dbReference>
<feature type="compositionally biased region" description="Acidic residues" evidence="1">
    <location>
        <begin position="101"/>
        <end position="112"/>
    </location>
</feature>
<comment type="caution">
    <text evidence="3">The sequence shown here is derived from an EMBL/GenBank/DDBJ whole genome shotgun (WGS) entry which is preliminary data.</text>
</comment>
<accession>A0ABR3CLX7</accession>
<feature type="compositionally biased region" description="Low complexity" evidence="1">
    <location>
        <begin position="950"/>
        <end position="983"/>
    </location>
</feature>
<dbReference type="GeneID" id="92009083"/>
<evidence type="ECO:0000259" key="2">
    <source>
        <dbReference type="SMART" id="SM00382"/>
    </source>
</evidence>
<gene>
    <name evidence="3" type="ORF">SLS55_004998</name>
</gene>
<feature type="compositionally biased region" description="Basic and acidic residues" evidence="1">
    <location>
        <begin position="906"/>
        <end position="920"/>
    </location>
</feature>
<dbReference type="PANTHER" id="PTHR46411">
    <property type="entry name" value="FAMILY ATPASE, PUTATIVE-RELATED"/>
    <property type="match status" value="1"/>
</dbReference>
<feature type="region of interest" description="Disordered" evidence="1">
    <location>
        <begin position="906"/>
        <end position="1003"/>
    </location>
</feature>
<feature type="compositionally biased region" description="Basic residues" evidence="1">
    <location>
        <begin position="989"/>
        <end position="1003"/>
    </location>
</feature>
<dbReference type="SUPFAM" id="SSF52540">
    <property type="entry name" value="P-loop containing nucleoside triphosphate hydrolases"/>
    <property type="match status" value="1"/>
</dbReference>
<dbReference type="RefSeq" id="XP_066634330.1">
    <property type="nucleotide sequence ID" value="XM_066776449.1"/>
</dbReference>
<name>A0ABR3CLX7_9PEZI</name>
<dbReference type="InterPro" id="IPR003959">
    <property type="entry name" value="ATPase_AAA_core"/>
</dbReference>
<dbReference type="InterPro" id="IPR054289">
    <property type="entry name" value="DUF7025"/>
</dbReference>
<dbReference type="InterPro" id="IPR056599">
    <property type="entry name" value="AAA_lid_fung"/>
</dbReference>